<dbReference type="GO" id="GO:0046933">
    <property type="term" value="F:proton-transporting ATP synthase activity, rotational mechanism"/>
    <property type="evidence" value="ECO:0007669"/>
    <property type="project" value="InterPro"/>
</dbReference>
<evidence type="ECO:0000313" key="11">
    <source>
        <dbReference type="Proteomes" id="UP000255167"/>
    </source>
</evidence>
<accession>A0A378FU33</accession>
<evidence type="ECO:0000256" key="8">
    <source>
        <dbReference type="ARBA" id="ARBA00023196"/>
    </source>
</evidence>
<evidence type="ECO:0000256" key="1">
    <source>
        <dbReference type="ARBA" id="ARBA00003456"/>
    </source>
</evidence>
<keyword evidence="7" id="KW-0472">Membrane</keyword>
<dbReference type="InterPro" id="IPR035968">
    <property type="entry name" value="ATP_synth_F1_ATPase_gsu"/>
</dbReference>
<dbReference type="InterPro" id="IPR000131">
    <property type="entry name" value="ATP_synth_F1_gsu"/>
</dbReference>
<evidence type="ECO:0000256" key="5">
    <source>
        <dbReference type="ARBA" id="ARBA00022781"/>
    </source>
</evidence>
<comment type="function">
    <text evidence="1">Produces ATP from ADP in the presence of a proton gradient across the membrane. The gamma chain is believed to be important in regulating ATPase activity and the flow of protons through the CF(0) complex.</text>
</comment>
<comment type="similarity">
    <text evidence="3">Belongs to the ATPase gamma chain family.</text>
</comment>
<comment type="subcellular location">
    <subcellularLocation>
        <location evidence="2">Membrane</location>
        <topology evidence="2">Peripheral membrane protein</topology>
    </subcellularLocation>
</comment>
<protein>
    <submittedName>
        <fullName evidence="10">ATP synthase subunit gamma</fullName>
    </submittedName>
</protein>
<gene>
    <name evidence="10" type="primary">atpG_2</name>
    <name evidence="10" type="ORF">NCTC9617_04334</name>
</gene>
<evidence type="ECO:0000256" key="4">
    <source>
        <dbReference type="ARBA" id="ARBA00022448"/>
    </source>
</evidence>
<dbReference type="AlphaFoldDB" id="A0A378FU33"/>
<evidence type="ECO:0000256" key="6">
    <source>
        <dbReference type="ARBA" id="ARBA00023065"/>
    </source>
</evidence>
<dbReference type="EMBL" id="UGNC01000005">
    <property type="protein sequence ID" value="STW47774.1"/>
    <property type="molecule type" value="Genomic_DNA"/>
</dbReference>
<evidence type="ECO:0000256" key="7">
    <source>
        <dbReference type="ARBA" id="ARBA00023136"/>
    </source>
</evidence>
<evidence type="ECO:0000256" key="2">
    <source>
        <dbReference type="ARBA" id="ARBA00004170"/>
    </source>
</evidence>
<evidence type="ECO:0000313" key="10">
    <source>
        <dbReference type="EMBL" id="STW47774.1"/>
    </source>
</evidence>
<name>A0A378FU33_KLEPN</name>
<dbReference type="Gene3D" id="1.10.287.80">
    <property type="entry name" value="ATP synthase, gamma subunit, helix hairpin domain"/>
    <property type="match status" value="1"/>
</dbReference>
<organism evidence="10 11">
    <name type="scientific">Klebsiella pneumoniae</name>
    <dbReference type="NCBI Taxonomy" id="573"/>
    <lineage>
        <taxon>Bacteria</taxon>
        <taxon>Pseudomonadati</taxon>
        <taxon>Pseudomonadota</taxon>
        <taxon>Gammaproteobacteria</taxon>
        <taxon>Enterobacterales</taxon>
        <taxon>Enterobacteriaceae</taxon>
        <taxon>Klebsiella/Raoultella group</taxon>
        <taxon>Klebsiella</taxon>
        <taxon>Klebsiella pneumoniae complex</taxon>
    </lineage>
</organism>
<keyword evidence="6" id="KW-0406">Ion transport</keyword>
<evidence type="ECO:0000256" key="9">
    <source>
        <dbReference type="ARBA" id="ARBA00023310"/>
    </source>
</evidence>
<dbReference type="Gene3D" id="3.40.1380.10">
    <property type="match status" value="1"/>
</dbReference>
<sequence>MGDNPSLSELIGPVKVMLQAYDEGRLDKLYVVSNKFINTMSQVPTITQLLPLPASEDADLKRKSWDYLYEPDPKALLDTSCAATSNLRFIRAWLKTWPASRPPVWWR</sequence>
<dbReference type="SUPFAM" id="SSF52943">
    <property type="entry name" value="ATP synthase (F1-ATPase), gamma subunit"/>
    <property type="match status" value="1"/>
</dbReference>
<keyword evidence="8" id="KW-0139">CF(1)</keyword>
<evidence type="ECO:0000256" key="3">
    <source>
        <dbReference type="ARBA" id="ARBA00007681"/>
    </source>
</evidence>
<dbReference type="GO" id="GO:0045259">
    <property type="term" value="C:proton-transporting ATP synthase complex"/>
    <property type="evidence" value="ECO:0007669"/>
    <property type="project" value="UniProtKB-KW"/>
</dbReference>
<dbReference type="Pfam" id="PF00231">
    <property type="entry name" value="ATP-synt"/>
    <property type="match status" value="1"/>
</dbReference>
<keyword evidence="5" id="KW-0375">Hydrogen ion transport</keyword>
<keyword evidence="9" id="KW-0066">ATP synthesis</keyword>
<dbReference type="Proteomes" id="UP000255167">
    <property type="component" value="Unassembled WGS sequence"/>
</dbReference>
<proteinExistence type="inferred from homology"/>
<reference evidence="10 11" key="1">
    <citation type="submission" date="2018-06" db="EMBL/GenBank/DDBJ databases">
        <authorList>
            <consortium name="Pathogen Informatics"/>
            <person name="Doyle S."/>
        </authorList>
    </citation>
    <scope>NUCLEOTIDE SEQUENCE [LARGE SCALE GENOMIC DNA]</scope>
    <source>
        <strain evidence="10 11">NCTC9617</strain>
    </source>
</reference>
<keyword evidence="4" id="KW-0813">Transport</keyword>